<evidence type="ECO:0000256" key="6">
    <source>
        <dbReference type="ARBA" id="ARBA00022989"/>
    </source>
</evidence>
<dbReference type="CDD" id="cd12433">
    <property type="entry name" value="RRM_Yme2p_like"/>
    <property type="match status" value="1"/>
</dbReference>
<keyword evidence="10" id="KW-0694">RNA-binding</keyword>
<dbReference type="PANTHER" id="PTHR32198:SF2">
    <property type="entry name" value="MITOCHONDRIAL ESCAPE PROTEIN 2"/>
    <property type="match status" value="1"/>
</dbReference>
<name>A0A292PZT0_9PEZI</name>
<keyword evidence="6" id="KW-1133">Transmembrane helix</keyword>
<proteinExistence type="inferred from homology"/>
<evidence type="ECO:0000256" key="3">
    <source>
        <dbReference type="ARBA" id="ARBA00020222"/>
    </source>
</evidence>
<comment type="similarity">
    <text evidence="2 10">Belongs to the YME2 family.</text>
</comment>
<evidence type="ECO:0000256" key="1">
    <source>
        <dbReference type="ARBA" id="ARBA00004434"/>
    </source>
</evidence>
<evidence type="ECO:0000256" key="4">
    <source>
        <dbReference type="ARBA" id="ARBA00022692"/>
    </source>
</evidence>
<evidence type="ECO:0000256" key="2">
    <source>
        <dbReference type="ARBA" id="ARBA00010320"/>
    </source>
</evidence>
<keyword evidence="5 10" id="KW-0999">Mitochondrion inner membrane</keyword>
<keyword evidence="8" id="KW-0472">Membrane</keyword>
<dbReference type="GO" id="GO:0003723">
    <property type="term" value="F:RNA binding"/>
    <property type="evidence" value="ECO:0007669"/>
    <property type="project" value="UniProtKB-UniRule"/>
</dbReference>
<evidence type="ECO:0000256" key="10">
    <source>
        <dbReference type="RuleBase" id="RU367108"/>
    </source>
</evidence>
<reference evidence="12" key="1">
    <citation type="submission" date="2015-10" db="EMBL/GenBank/DDBJ databases">
        <authorList>
            <person name="Regsiter A."/>
            <person name="william w."/>
        </authorList>
    </citation>
    <scope>NUCLEOTIDE SEQUENCE</scope>
    <source>
        <strain evidence="12">Montdore</strain>
    </source>
</reference>
<dbReference type="AlphaFoldDB" id="A0A292PZT0"/>
<dbReference type="PANTHER" id="PTHR32198">
    <property type="entry name" value="MITOCHONDRIAL ESCAPE PROTEIN 2"/>
    <property type="match status" value="1"/>
</dbReference>
<dbReference type="GO" id="GO:0006397">
    <property type="term" value="P:mRNA processing"/>
    <property type="evidence" value="ECO:0007669"/>
    <property type="project" value="UniProtKB-UniRule"/>
</dbReference>
<dbReference type="Pfam" id="PF10443">
    <property type="entry name" value="RNA12"/>
    <property type="match status" value="1"/>
</dbReference>
<dbReference type="EMBL" id="LN891008">
    <property type="protein sequence ID" value="CUS11960.1"/>
    <property type="molecule type" value="Genomic_DNA"/>
</dbReference>
<organism evidence="12 13">
    <name type="scientific">Tuber aestivum</name>
    <name type="common">summer truffle</name>
    <dbReference type="NCBI Taxonomy" id="59557"/>
    <lineage>
        <taxon>Eukaryota</taxon>
        <taxon>Fungi</taxon>
        <taxon>Dikarya</taxon>
        <taxon>Ascomycota</taxon>
        <taxon>Pezizomycotina</taxon>
        <taxon>Pezizomycetes</taxon>
        <taxon>Pezizales</taxon>
        <taxon>Tuberaceae</taxon>
        <taxon>Tuber</taxon>
    </lineage>
</organism>
<evidence type="ECO:0000313" key="12">
    <source>
        <dbReference type="EMBL" id="CUS11960.1"/>
    </source>
</evidence>
<dbReference type="InterPro" id="IPR039627">
    <property type="entry name" value="Yme2_C"/>
</dbReference>
<dbReference type="InterPro" id="IPR035979">
    <property type="entry name" value="RBD_domain_sf"/>
</dbReference>
<comment type="function">
    <text evidence="9 10">Plays a role in maintaining the mitochondrial genome and in controlling the mtDNA escape. Involved in the regulation of mtDNA nucleotide structure and number. May have a dispensable role in early maturation of pre-rRNA.</text>
</comment>
<protein>
    <recommendedName>
        <fullName evidence="3 10">Mitochondrial escape protein 2</fullName>
    </recommendedName>
</protein>
<dbReference type="InterPro" id="IPR018850">
    <property type="entry name" value="Mt_escape_2_C"/>
</dbReference>
<feature type="domain" description="Mitochondrial escape protein 2 C-terminal" evidence="11">
    <location>
        <begin position="360"/>
        <end position="771"/>
    </location>
</feature>
<sequence>MNRELCSFLRQPPDGRLRLLPKFYSAPSSWGSVNVSNRPLTDWRWGRRHTSTVGLQKSGFIDLAPGEGLLFFDNVYPLKTAIYDIRHLIMRYDKQSVESRIRAQYIPESLLGSEFAITGIVPRLKDGGAFVKFRSPDVEETGAVIADFLKEKKLKPWFSPLKRVRAFIVRGNPWLEDLYRFPSTRLKVEFVGGEGSLSQEATYALFRRYGRIVDILPQPPGSKELPKFTIVQYLRMRSATAARNCLHGYTVPEMEAALRKEPGVTLRILYERAIKTHWIKDWPVNHPRIVIPLVAAFIATFTVAVFDPVRTWFIKAKITGALNISDNTYYNWLKRYTIGMLPIGSRHTDMGDLWAVWDERKEQVEQLKAWLLETAETFIVVQGPRGSGKKGLVVDTVLAHRENVLIIDCEPINEAHGDSATIAAAAAQVGYRPVFSWLNTISSLLDLAAQGTIGSSAGFSQTLETQFNKILQNTGTALKEVALRGKGYDNKDPGLSDDEYLSGHPEKRPVVVIDNFLHMEGNSLIYERLADWAALLVSANIAHVIFLTNDTSFSKSLAKSLPDRVFRSILLGDAQPDPAKRFVLKHISNQLDGAANGKARAELDDSIQALGGRLTDLEFLSRRIKAGETPKQAVGAIIETSAQEILKLYFLEEAGRGRKRTWSTEQAWHLVKTLAEKGEIAYHHALVHDLFKFAGEDALQNLEQAGLVTIVTRNGRPWCVKPGRPVFQAAFKRLLTDRVLCARMDFLSFASLAKVETAAIQRAGEELERIAGLPYRPKERVGYLLAKIAEAQTKIDEYEKGMGRLKGVLKEEY</sequence>
<dbReference type="Proteomes" id="UP001412239">
    <property type="component" value="Unassembled WGS sequence"/>
</dbReference>
<dbReference type="GO" id="GO:0005743">
    <property type="term" value="C:mitochondrial inner membrane"/>
    <property type="evidence" value="ECO:0007669"/>
    <property type="project" value="UniProtKB-SubCell"/>
</dbReference>
<dbReference type="InterPro" id="IPR034260">
    <property type="entry name" value="Yme2_RRM"/>
</dbReference>
<keyword evidence="4" id="KW-0812">Transmembrane</keyword>
<evidence type="ECO:0000256" key="7">
    <source>
        <dbReference type="ARBA" id="ARBA00023128"/>
    </source>
</evidence>
<evidence type="ECO:0000256" key="5">
    <source>
        <dbReference type="ARBA" id="ARBA00022792"/>
    </source>
</evidence>
<keyword evidence="7 10" id="KW-0496">Mitochondrion</keyword>
<gene>
    <name evidence="12" type="ORF">GSTUAT00004008001</name>
</gene>
<keyword evidence="13" id="KW-1185">Reference proteome</keyword>
<evidence type="ECO:0000313" key="13">
    <source>
        <dbReference type="Proteomes" id="UP001412239"/>
    </source>
</evidence>
<evidence type="ECO:0000256" key="8">
    <source>
        <dbReference type="ARBA" id="ARBA00023136"/>
    </source>
</evidence>
<comment type="subcellular location">
    <subcellularLocation>
        <location evidence="1 10">Mitochondrion inner membrane</location>
        <topology evidence="1 10">Single-pass membrane protein</topology>
    </subcellularLocation>
</comment>
<evidence type="ECO:0000256" key="9">
    <source>
        <dbReference type="ARBA" id="ARBA00025276"/>
    </source>
</evidence>
<dbReference type="SUPFAM" id="SSF54928">
    <property type="entry name" value="RNA-binding domain, RBD"/>
    <property type="match status" value="1"/>
</dbReference>
<accession>A0A292PZT0</accession>
<evidence type="ECO:0000259" key="11">
    <source>
        <dbReference type="Pfam" id="PF10443"/>
    </source>
</evidence>
<keyword evidence="10" id="KW-0507">mRNA processing</keyword>